<organism evidence="2 3">
    <name type="scientific">Pacificibacter maritimus</name>
    <dbReference type="NCBI Taxonomy" id="762213"/>
    <lineage>
        <taxon>Bacteria</taxon>
        <taxon>Pseudomonadati</taxon>
        <taxon>Pseudomonadota</taxon>
        <taxon>Alphaproteobacteria</taxon>
        <taxon>Rhodobacterales</taxon>
        <taxon>Roseobacteraceae</taxon>
        <taxon>Pacificibacter</taxon>
    </lineage>
</organism>
<dbReference type="OrthoDB" id="9805710at2"/>
<protein>
    <submittedName>
        <fullName evidence="2">Uncharacterized protein (TIGR01244 family)</fullName>
    </submittedName>
</protein>
<dbReference type="InterPro" id="IPR005939">
    <property type="entry name" value="BLH_phosphatase-like"/>
</dbReference>
<evidence type="ECO:0000259" key="1">
    <source>
        <dbReference type="Pfam" id="PF04273"/>
    </source>
</evidence>
<gene>
    <name evidence="2" type="ORF">EDD53_0906</name>
</gene>
<comment type="caution">
    <text evidence="2">The sequence shown here is derived from an EMBL/GenBank/DDBJ whole genome shotgun (WGS) entry which is preliminary data.</text>
</comment>
<proteinExistence type="predicted"/>
<reference evidence="2 3" key="1">
    <citation type="submission" date="2018-11" db="EMBL/GenBank/DDBJ databases">
        <title>Genomic Encyclopedia of Type Strains, Phase IV (KMG-IV): sequencing the most valuable type-strain genomes for metagenomic binning, comparative biology and taxonomic classification.</title>
        <authorList>
            <person name="Goeker M."/>
        </authorList>
    </citation>
    <scope>NUCLEOTIDE SEQUENCE [LARGE SCALE GENOMIC DNA]</scope>
    <source>
        <strain evidence="2 3">DSM 104731</strain>
    </source>
</reference>
<dbReference type="Proteomes" id="UP000269689">
    <property type="component" value="Unassembled WGS sequence"/>
</dbReference>
<dbReference type="InterPro" id="IPR029021">
    <property type="entry name" value="Prot-tyrosine_phosphatase-like"/>
</dbReference>
<feature type="domain" description="Beta-lactamase hydrolase-like protein phosphatase-like" evidence="1">
    <location>
        <begin position="6"/>
        <end position="105"/>
    </location>
</feature>
<evidence type="ECO:0000313" key="3">
    <source>
        <dbReference type="Proteomes" id="UP000269689"/>
    </source>
</evidence>
<evidence type="ECO:0000313" key="2">
    <source>
        <dbReference type="EMBL" id="RPE71778.1"/>
    </source>
</evidence>
<sequence>MRIKRINGMFSVASQVEIQDIKSIAEAGYKTLICNRPDQEAGDHTPFDTLAQVAKQFGLTPVYVPISLVGSSKADQNKFDQTITEYPKPIVAYCRSGARPAVLWNRYDASVSGGRKDGPERRLSAVTAGALGVSHAAATAYAVGFNSRQTTAAPPMMAKANGRKSL</sequence>
<dbReference type="Pfam" id="PF04273">
    <property type="entry name" value="BLH_phosphatase"/>
    <property type="match status" value="1"/>
</dbReference>
<dbReference type="AlphaFoldDB" id="A0A3N4UP20"/>
<name>A0A3N4UP20_9RHOB</name>
<keyword evidence="3" id="KW-1185">Reference proteome</keyword>
<dbReference type="Gene3D" id="3.90.190.10">
    <property type="entry name" value="Protein tyrosine phosphatase superfamily"/>
    <property type="match status" value="1"/>
</dbReference>
<dbReference type="EMBL" id="RKQK01000001">
    <property type="protein sequence ID" value="RPE71778.1"/>
    <property type="molecule type" value="Genomic_DNA"/>
</dbReference>
<dbReference type="GO" id="GO:0016787">
    <property type="term" value="F:hydrolase activity"/>
    <property type="evidence" value="ECO:0007669"/>
    <property type="project" value="InterPro"/>
</dbReference>
<accession>A0A3N4UP20</accession>